<dbReference type="Proteomes" id="UP000694563">
    <property type="component" value="Chromosome 1"/>
</dbReference>
<dbReference type="CTD" id="9209"/>
<name>A0A8C3TMW8_CATUS</name>
<dbReference type="RefSeq" id="XP_032917003.1">
    <property type="nucleotide sequence ID" value="XM_033061112.1"/>
</dbReference>
<proteinExistence type="inferred from homology"/>
<keyword evidence="3 5" id="KW-0175">Coiled coil</keyword>
<dbReference type="AlphaFoldDB" id="A0A8C3TMW8"/>
<evidence type="ECO:0000256" key="2">
    <source>
        <dbReference type="ARBA" id="ARBA00022687"/>
    </source>
</evidence>
<protein>
    <recommendedName>
        <fullName evidence="4">Leucine-rich repeat flightless-interacting protein 2</fullName>
    </recommendedName>
</protein>
<evidence type="ECO:0000256" key="5">
    <source>
        <dbReference type="SAM" id="Coils"/>
    </source>
</evidence>
<organism evidence="7 8">
    <name type="scientific">Catharus ustulatus</name>
    <name type="common">Russet-backed thrush</name>
    <name type="synonym">Hylocichla ustulatus</name>
    <dbReference type="NCBI Taxonomy" id="91951"/>
    <lineage>
        <taxon>Eukaryota</taxon>
        <taxon>Metazoa</taxon>
        <taxon>Chordata</taxon>
        <taxon>Craniata</taxon>
        <taxon>Vertebrata</taxon>
        <taxon>Euteleostomi</taxon>
        <taxon>Archelosauria</taxon>
        <taxon>Archosauria</taxon>
        <taxon>Dinosauria</taxon>
        <taxon>Saurischia</taxon>
        <taxon>Theropoda</taxon>
        <taxon>Coelurosauria</taxon>
        <taxon>Aves</taxon>
        <taxon>Neognathae</taxon>
        <taxon>Neoaves</taxon>
        <taxon>Telluraves</taxon>
        <taxon>Australaves</taxon>
        <taxon>Passeriformes</taxon>
        <taxon>Turdidae</taxon>
        <taxon>Catharus</taxon>
    </lineage>
</organism>
<dbReference type="Pfam" id="PF09738">
    <property type="entry name" value="LRRFIP"/>
    <property type="match status" value="1"/>
</dbReference>
<dbReference type="FunFam" id="1.20.5.4090:FF:000001">
    <property type="entry name" value="leucine-rich repeat flightless-interacting protein 2 isoform X1"/>
    <property type="match status" value="1"/>
</dbReference>
<feature type="coiled-coil region" evidence="5">
    <location>
        <begin position="272"/>
        <end position="415"/>
    </location>
</feature>
<dbReference type="GO" id="GO:0016055">
    <property type="term" value="P:Wnt signaling pathway"/>
    <property type="evidence" value="ECO:0007669"/>
    <property type="project" value="UniProtKB-KW"/>
</dbReference>
<feature type="region of interest" description="Disordered" evidence="6">
    <location>
        <begin position="1"/>
        <end position="20"/>
    </location>
</feature>
<sequence length="423" mass="48283">MGTPGSGRKRTPVKDRFSAEDEALSNIAREAEARLAAKRAARAEARDIRMRELERQQKELEEKSEKSHSEIFSRPSSRNSVNTTPLSGNSSRRGSGDGSILVDPDASLSELRDIYDLKDQIHDVEGRYMQGLKELKDSLAEVEEKYKKAMVSNAQLDNEKNNLIYQVDTLKDVIEEKEEQIAEFYRENEEKSKELERQKHTCSVLQHKLDELKEGLRQRDELIEKHGLVIIPDGTPNGDVNHESVVGTITVVSQEAAQVLESAGEGPLDIRLRKLAGEKEELLSQVRKLKMQLEEERQKYSKSDGMNPDIIGLENGSDLQLIEMQRDANRQISEYKFKLSKAEQDITTLEQNIGRLEGQVARYKNAAENAEKVEDELKAEKRKLQRELRTALDKIEEMEMTNSHLMKRLEKMKANRTALLSQQ</sequence>
<evidence type="ECO:0000256" key="4">
    <source>
        <dbReference type="ARBA" id="ARBA00040512"/>
    </source>
</evidence>
<keyword evidence="8" id="KW-1185">Reference proteome</keyword>
<dbReference type="GeneID" id="116996944"/>
<dbReference type="Ensembl" id="ENSCUST00005001337.1">
    <property type="protein sequence ID" value="ENSCUSP00005001260.1"/>
    <property type="gene ID" value="ENSCUSG00005000818.1"/>
</dbReference>
<comment type="similarity">
    <text evidence="1">Belongs to the LRRFIP family.</text>
</comment>
<reference evidence="7" key="1">
    <citation type="submission" date="2020-10" db="EMBL/GenBank/DDBJ databases">
        <title>Catharus ustulatus (Swainson's thrush) genome, bCatUst1, primary haplotype v2.</title>
        <authorList>
            <person name="Delmore K."/>
            <person name="Vafadar M."/>
            <person name="Formenti G."/>
            <person name="Chow W."/>
            <person name="Pelan S."/>
            <person name="Howe K."/>
            <person name="Rhie A."/>
            <person name="Mountcastle J."/>
            <person name="Haase B."/>
            <person name="Fedrigo O."/>
            <person name="Jarvis E.D."/>
        </authorList>
    </citation>
    <scope>NUCLEOTIDE SEQUENCE [LARGE SCALE GENOMIC DNA]</scope>
</reference>
<dbReference type="InterPro" id="IPR019139">
    <property type="entry name" value="LRRFIP1/2"/>
</dbReference>
<reference evidence="7" key="2">
    <citation type="submission" date="2025-08" db="UniProtKB">
        <authorList>
            <consortium name="Ensembl"/>
        </authorList>
    </citation>
    <scope>IDENTIFICATION</scope>
</reference>
<evidence type="ECO:0000313" key="7">
    <source>
        <dbReference type="Ensembl" id="ENSCUSP00005001260.1"/>
    </source>
</evidence>
<feature type="region of interest" description="Disordered" evidence="6">
    <location>
        <begin position="54"/>
        <end position="103"/>
    </location>
</feature>
<evidence type="ECO:0000256" key="1">
    <source>
        <dbReference type="ARBA" id="ARBA00008275"/>
    </source>
</evidence>
<feature type="compositionally biased region" description="Polar residues" evidence="6">
    <location>
        <begin position="74"/>
        <end position="86"/>
    </location>
</feature>
<feature type="coiled-coil region" evidence="5">
    <location>
        <begin position="132"/>
        <end position="201"/>
    </location>
</feature>
<keyword evidence="2" id="KW-0879">Wnt signaling pathway</keyword>
<dbReference type="PANTHER" id="PTHR19212:SF6">
    <property type="entry name" value="LEUCINE-RICH REPEAT FLIGHTLESS-INTERACTING PROTEIN 2"/>
    <property type="match status" value="1"/>
</dbReference>
<evidence type="ECO:0000256" key="6">
    <source>
        <dbReference type="SAM" id="MobiDB-lite"/>
    </source>
</evidence>
<reference evidence="7" key="3">
    <citation type="submission" date="2025-09" db="UniProtKB">
        <authorList>
            <consortium name="Ensembl"/>
        </authorList>
    </citation>
    <scope>IDENTIFICATION</scope>
</reference>
<accession>A0A8C3TMW8</accession>
<gene>
    <name evidence="7" type="primary">LRRFIP2</name>
</gene>
<dbReference type="PANTHER" id="PTHR19212">
    <property type="entry name" value="LEUCINE RICH REPEAT IN FLII INTERACTING PROTEIN"/>
    <property type="match status" value="1"/>
</dbReference>
<evidence type="ECO:0000256" key="3">
    <source>
        <dbReference type="ARBA" id="ARBA00023054"/>
    </source>
</evidence>
<feature type="compositionally biased region" description="Basic and acidic residues" evidence="6">
    <location>
        <begin position="54"/>
        <end position="71"/>
    </location>
</feature>
<evidence type="ECO:0000313" key="8">
    <source>
        <dbReference type="Proteomes" id="UP000694563"/>
    </source>
</evidence>
<dbReference type="Gene3D" id="1.20.5.4090">
    <property type="match status" value="1"/>
</dbReference>
<dbReference type="GO" id="GO:0006355">
    <property type="term" value="P:regulation of DNA-templated transcription"/>
    <property type="evidence" value="ECO:0007669"/>
    <property type="project" value="InterPro"/>
</dbReference>